<proteinExistence type="predicted"/>
<dbReference type="Proteomes" id="UP000315295">
    <property type="component" value="Unassembled WGS sequence"/>
</dbReference>
<feature type="region of interest" description="Disordered" evidence="1">
    <location>
        <begin position="39"/>
        <end position="63"/>
    </location>
</feature>
<feature type="compositionally biased region" description="Polar residues" evidence="1">
    <location>
        <begin position="43"/>
        <end position="63"/>
    </location>
</feature>
<dbReference type="AlphaFoldDB" id="A0A540KF99"/>
<evidence type="ECO:0000313" key="3">
    <source>
        <dbReference type="Proteomes" id="UP000315295"/>
    </source>
</evidence>
<reference evidence="2 3" key="1">
    <citation type="journal article" date="2019" name="G3 (Bethesda)">
        <title>Sequencing of a Wild Apple (Malus baccata) Genome Unravels the Differences Between Cultivated and Wild Apple Species Regarding Disease Resistance and Cold Tolerance.</title>
        <authorList>
            <person name="Chen X."/>
        </authorList>
    </citation>
    <scope>NUCLEOTIDE SEQUENCE [LARGE SCALE GENOMIC DNA]</scope>
    <source>
        <strain evidence="3">cv. Shandingzi</strain>
        <tissue evidence="2">Leaves</tissue>
    </source>
</reference>
<organism evidence="2 3">
    <name type="scientific">Malus baccata</name>
    <name type="common">Siberian crab apple</name>
    <name type="synonym">Pyrus baccata</name>
    <dbReference type="NCBI Taxonomy" id="106549"/>
    <lineage>
        <taxon>Eukaryota</taxon>
        <taxon>Viridiplantae</taxon>
        <taxon>Streptophyta</taxon>
        <taxon>Embryophyta</taxon>
        <taxon>Tracheophyta</taxon>
        <taxon>Spermatophyta</taxon>
        <taxon>Magnoliopsida</taxon>
        <taxon>eudicotyledons</taxon>
        <taxon>Gunneridae</taxon>
        <taxon>Pentapetalae</taxon>
        <taxon>rosids</taxon>
        <taxon>fabids</taxon>
        <taxon>Rosales</taxon>
        <taxon>Rosaceae</taxon>
        <taxon>Amygdaloideae</taxon>
        <taxon>Maleae</taxon>
        <taxon>Malus</taxon>
    </lineage>
</organism>
<evidence type="ECO:0000313" key="2">
    <source>
        <dbReference type="EMBL" id="TQD72894.1"/>
    </source>
</evidence>
<sequence>MASCRKQRIMASCLKEINQLLHKINESYTFAGNWQLHHRTEHGSNNTREAQRADMQTTPRIPH</sequence>
<name>A0A540KF99_MALBA</name>
<evidence type="ECO:0000256" key="1">
    <source>
        <dbReference type="SAM" id="MobiDB-lite"/>
    </source>
</evidence>
<keyword evidence="3" id="KW-1185">Reference proteome</keyword>
<gene>
    <name evidence="2" type="ORF">C1H46_041580</name>
</gene>
<accession>A0A540KF99</accession>
<comment type="caution">
    <text evidence="2">The sequence shown here is derived from an EMBL/GenBank/DDBJ whole genome shotgun (WGS) entry which is preliminary data.</text>
</comment>
<protein>
    <submittedName>
        <fullName evidence="2">Uncharacterized protein</fullName>
    </submittedName>
</protein>
<dbReference type="EMBL" id="VIEB01001354">
    <property type="protein sequence ID" value="TQD72894.1"/>
    <property type="molecule type" value="Genomic_DNA"/>
</dbReference>